<reference evidence="4" key="2">
    <citation type="submission" date="2015-01" db="EMBL/GenBank/DDBJ databases">
        <title>Evolutionary Origins and Diversification of the Mycorrhizal Mutualists.</title>
        <authorList>
            <consortium name="DOE Joint Genome Institute"/>
            <consortium name="Mycorrhizal Genomics Consortium"/>
            <person name="Kohler A."/>
            <person name="Kuo A."/>
            <person name="Nagy L.G."/>
            <person name="Floudas D."/>
            <person name="Copeland A."/>
            <person name="Barry K.W."/>
            <person name="Cichocki N."/>
            <person name="Veneault-Fourrey C."/>
            <person name="LaButti K."/>
            <person name="Lindquist E.A."/>
            <person name="Lipzen A."/>
            <person name="Lundell T."/>
            <person name="Morin E."/>
            <person name="Murat C."/>
            <person name="Riley R."/>
            <person name="Ohm R."/>
            <person name="Sun H."/>
            <person name="Tunlid A."/>
            <person name="Henrissat B."/>
            <person name="Grigoriev I.V."/>
            <person name="Hibbett D.S."/>
            <person name="Martin F."/>
        </authorList>
    </citation>
    <scope>NUCLEOTIDE SEQUENCE [LARGE SCALE GENOMIC DNA]</scope>
    <source>
        <strain evidence="4">h7</strain>
    </source>
</reference>
<dbReference type="GO" id="GO:0016787">
    <property type="term" value="F:hydrolase activity"/>
    <property type="evidence" value="ECO:0007669"/>
    <property type="project" value="UniProtKB-KW"/>
</dbReference>
<accession>A0A0C3CZU0</accession>
<dbReference type="EMBL" id="KN831768">
    <property type="protein sequence ID" value="KIM49391.1"/>
    <property type="molecule type" value="Genomic_DNA"/>
</dbReference>
<protein>
    <recommendedName>
        <fullName evidence="2">DEAD/DEAH-box helicase domain-containing protein</fullName>
    </recommendedName>
</protein>
<feature type="region of interest" description="Disordered" evidence="1">
    <location>
        <begin position="85"/>
        <end position="108"/>
    </location>
</feature>
<name>A0A0C3CZU0_HEBCY</name>
<dbReference type="SUPFAM" id="SSF52540">
    <property type="entry name" value="P-loop containing nucleoside triphosphate hydrolases"/>
    <property type="match status" value="1"/>
</dbReference>
<organism evidence="3 4">
    <name type="scientific">Hebeloma cylindrosporum</name>
    <dbReference type="NCBI Taxonomy" id="76867"/>
    <lineage>
        <taxon>Eukaryota</taxon>
        <taxon>Fungi</taxon>
        <taxon>Dikarya</taxon>
        <taxon>Basidiomycota</taxon>
        <taxon>Agaricomycotina</taxon>
        <taxon>Agaricomycetes</taxon>
        <taxon>Agaricomycetidae</taxon>
        <taxon>Agaricales</taxon>
        <taxon>Agaricineae</taxon>
        <taxon>Hymenogastraceae</taxon>
        <taxon>Hebeloma</taxon>
    </lineage>
</organism>
<dbReference type="GO" id="GO:0005524">
    <property type="term" value="F:ATP binding"/>
    <property type="evidence" value="ECO:0007669"/>
    <property type="project" value="InterPro"/>
</dbReference>
<gene>
    <name evidence="3" type="ORF">M413DRAFT_407291</name>
</gene>
<dbReference type="STRING" id="686832.A0A0C3CZU0"/>
<feature type="domain" description="DEAD/DEAH-box helicase" evidence="2">
    <location>
        <begin position="167"/>
        <end position="267"/>
    </location>
</feature>
<evidence type="ECO:0000256" key="1">
    <source>
        <dbReference type="SAM" id="MobiDB-lite"/>
    </source>
</evidence>
<dbReference type="InterPro" id="IPR027417">
    <property type="entry name" value="P-loop_NTPase"/>
</dbReference>
<feature type="compositionally biased region" description="Polar residues" evidence="1">
    <location>
        <begin position="16"/>
        <end position="29"/>
    </location>
</feature>
<evidence type="ECO:0000313" key="4">
    <source>
        <dbReference type="Proteomes" id="UP000053424"/>
    </source>
</evidence>
<sequence length="305" mass="34072">MDYQYYEDPIEPYEQGVQSYSFQGTQEGISSPFEDYDDDQDFSSPTPLPRFDRNPRHPQETSYGRPVNNSYGFTNALRNPSQGILFNNAADHRPGFSESSERNNGAPSIAWKEVSYDATHNGVNDRAYGHQGPQRSTPRNSHGIRLRPVSDMPDIYRGVFKFGVFNAIQSICFDEVIGGNKNLVINGIVSLSNYGSWLSWRLAPTGSGKTVIFELGIIRMLEQSKKTGKQAKCVYVAPTKALCTERFQDWVSKFEPIGLKCCELTGDTVIFGHNTWGDARNASIMFVLFLPSFGKVFSPSLACIA</sequence>
<evidence type="ECO:0000259" key="2">
    <source>
        <dbReference type="Pfam" id="PF00270"/>
    </source>
</evidence>
<dbReference type="InterPro" id="IPR011545">
    <property type="entry name" value="DEAD/DEAH_box_helicase_dom"/>
</dbReference>
<feature type="region of interest" description="Disordered" evidence="1">
    <location>
        <begin position="1"/>
        <end position="70"/>
    </location>
</feature>
<evidence type="ECO:0000313" key="3">
    <source>
        <dbReference type="EMBL" id="KIM49391.1"/>
    </source>
</evidence>
<dbReference type="GO" id="GO:0003676">
    <property type="term" value="F:nucleic acid binding"/>
    <property type="evidence" value="ECO:0007669"/>
    <property type="project" value="InterPro"/>
</dbReference>
<reference evidence="3 4" key="1">
    <citation type="submission" date="2014-04" db="EMBL/GenBank/DDBJ databases">
        <authorList>
            <consortium name="DOE Joint Genome Institute"/>
            <person name="Kuo A."/>
            <person name="Gay G."/>
            <person name="Dore J."/>
            <person name="Kohler A."/>
            <person name="Nagy L.G."/>
            <person name="Floudas D."/>
            <person name="Copeland A."/>
            <person name="Barry K.W."/>
            <person name="Cichocki N."/>
            <person name="Veneault-Fourrey C."/>
            <person name="LaButti K."/>
            <person name="Lindquist E.A."/>
            <person name="Lipzen A."/>
            <person name="Lundell T."/>
            <person name="Morin E."/>
            <person name="Murat C."/>
            <person name="Sun H."/>
            <person name="Tunlid A."/>
            <person name="Henrissat B."/>
            <person name="Grigoriev I.V."/>
            <person name="Hibbett D.S."/>
            <person name="Martin F."/>
            <person name="Nordberg H.P."/>
            <person name="Cantor M.N."/>
            <person name="Hua S.X."/>
        </authorList>
    </citation>
    <scope>NUCLEOTIDE SEQUENCE [LARGE SCALE GENOMIC DNA]</scope>
    <source>
        <strain evidence="4">h7</strain>
    </source>
</reference>
<dbReference type="InterPro" id="IPR052247">
    <property type="entry name" value="Meiotic_Crossover_Helicase"/>
</dbReference>
<feature type="compositionally biased region" description="Basic and acidic residues" evidence="1">
    <location>
        <begin position="90"/>
        <end position="101"/>
    </location>
</feature>
<dbReference type="Gene3D" id="3.40.50.300">
    <property type="entry name" value="P-loop containing nucleotide triphosphate hydrolases"/>
    <property type="match status" value="1"/>
</dbReference>
<feature type="compositionally biased region" description="Basic and acidic residues" evidence="1">
    <location>
        <begin position="50"/>
        <end position="59"/>
    </location>
</feature>
<dbReference type="OrthoDB" id="5575at2759"/>
<dbReference type="PANTHER" id="PTHR47835">
    <property type="entry name" value="HFM1, ATP DEPENDENT DNA HELICASE HOMOLOG"/>
    <property type="match status" value="1"/>
</dbReference>
<keyword evidence="4" id="KW-1185">Reference proteome</keyword>
<dbReference type="Proteomes" id="UP000053424">
    <property type="component" value="Unassembled WGS sequence"/>
</dbReference>
<dbReference type="PANTHER" id="PTHR47835:SF3">
    <property type="entry name" value="HELICASE FOR MEIOSIS 1"/>
    <property type="match status" value="1"/>
</dbReference>
<dbReference type="GO" id="GO:0043138">
    <property type="term" value="F:3'-5' DNA helicase activity"/>
    <property type="evidence" value="ECO:0007669"/>
    <property type="project" value="UniProtKB-EC"/>
</dbReference>
<dbReference type="HOGENOM" id="CLU_912332_0_0_1"/>
<feature type="region of interest" description="Disordered" evidence="1">
    <location>
        <begin position="122"/>
        <end position="146"/>
    </location>
</feature>
<dbReference type="AlphaFoldDB" id="A0A0C3CZU0"/>
<dbReference type="Pfam" id="PF00270">
    <property type="entry name" value="DEAD"/>
    <property type="match status" value="1"/>
</dbReference>
<proteinExistence type="predicted"/>